<evidence type="ECO:0000256" key="1">
    <source>
        <dbReference type="ARBA" id="ARBA00022723"/>
    </source>
</evidence>
<dbReference type="SUPFAM" id="SSF57716">
    <property type="entry name" value="Glucocorticoid receptor-like (DNA-binding domain)"/>
    <property type="match status" value="1"/>
</dbReference>
<evidence type="ECO:0000256" key="3">
    <source>
        <dbReference type="ARBA" id="ARBA00022833"/>
    </source>
</evidence>
<dbReference type="GO" id="GO:0003677">
    <property type="term" value="F:DNA binding"/>
    <property type="evidence" value="ECO:0007669"/>
    <property type="project" value="UniProtKB-UniRule"/>
</dbReference>
<evidence type="ECO:0000256" key="4">
    <source>
        <dbReference type="ARBA" id="ARBA00023125"/>
    </source>
</evidence>
<evidence type="ECO:0000256" key="2">
    <source>
        <dbReference type="ARBA" id="ARBA00022771"/>
    </source>
</evidence>
<dbReference type="Pfam" id="PF05485">
    <property type="entry name" value="THAP"/>
    <property type="match status" value="1"/>
</dbReference>
<dbReference type="GO" id="GO:0008270">
    <property type="term" value="F:zinc ion binding"/>
    <property type="evidence" value="ECO:0007669"/>
    <property type="project" value="UniProtKB-KW"/>
</dbReference>
<evidence type="ECO:0000313" key="7">
    <source>
        <dbReference type="EMBL" id="CAG2211575.1"/>
    </source>
</evidence>
<proteinExistence type="predicted"/>
<dbReference type="InterPro" id="IPR006612">
    <property type="entry name" value="THAP_Znf"/>
</dbReference>
<dbReference type="OrthoDB" id="5961712at2759"/>
<evidence type="ECO:0000313" key="8">
    <source>
        <dbReference type="Proteomes" id="UP000683360"/>
    </source>
</evidence>
<protein>
    <recommendedName>
        <fullName evidence="6">THAP-type domain-containing protein</fullName>
    </recommendedName>
</protein>
<dbReference type="Proteomes" id="UP000683360">
    <property type="component" value="Unassembled WGS sequence"/>
</dbReference>
<keyword evidence="2 5" id="KW-0863">Zinc-finger</keyword>
<name>A0A8S3RPT3_MYTED</name>
<dbReference type="EMBL" id="CAJPWZ010001263">
    <property type="protein sequence ID" value="CAG2211575.1"/>
    <property type="molecule type" value="Genomic_DNA"/>
</dbReference>
<reference evidence="7" key="1">
    <citation type="submission" date="2021-03" db="EMBL/GenBank/DDBJ databases">
        <authorList>
            <person name="Bekaert M."/>
        </authorList>
    </citation>
    <scope>NUCLEOTIDE SEQUENCE</scope>
</reference>
<feature type="domain" description="THAP-type" evidence="6">
    <location>
        <begin position="1"/>
        <end position="86"/>
    </location>
</feature>
<keyword evidence="4 5" id="KW-0238">DNA-binding</keyword>
<sequence>MGGQDHCCIVNCTNRRSSMPKGFAFHRIPAVPITRRNAWIKASGRQLRKNIGELTVTEHTKVCGAHFTTGRKSKDPTHIDYVPTLNLPIQSKSTPQRFTTRSRRAMEYEFAISEATLVKKKTFAKSGKVLFPIDINDVQHEVVIESESACTRNVEHLTNTVRENCEVTPIDHDYHMYWIGPVDNYKESSSQTCNENTDNFSQTIPDTSCTVTASI</sequence>
<comment type="caution">
    <text evidence="7">The sequence shown here is derived from an EMBL/GenBank/DDBJ whole genome shotgun (WGS) entry which is preliminary data.</text>
</comment>
<gene>
    <name evidence="7" type="ORF">MEDL_25518</name>
</gene>
<dbReference type="SMART" id="SM00980">
    <property type="entry name" value="THAP"/>
    <property type="match status" value="1"/>
</dbReference>
<evidence type="ECO:0000259" key="6">
    <source>
        <dbReference type="PROSITE" id="PS50950"/>
    </source>
</evidence>
<keyword evidence="1" id="KW-0479">Metal-binding</keyword>
<evidence type="ECO:0000256" key="5">
    <source>
        <dbReference type="PROSITE-ProRule" id="PRU00309"/>
    </source>
</evidence>
<dbReference type="AlphaFoldDB" id="A0A8S3RPT3"/>
<keyword evidence="3" id="KW-0862">Zinc</keyword>
<accession>A0A8S3RPT3</accession>
<keyword evidence="8" id="KW-1185">Reference proteome</keyword>
<organism evidence="7 8">
    <name type="scientific">Mytilus edulis</name>
    <name type="common">Blue mussel</name>
    <dbReference type="NCBI Taxonomy" id="6550"/>
    <lineage>
        <taxon>Eukaryota</taxon>
        <taxon>Metazoa</taxon>
        <taxon>Spiralia</taxon>
        <taxon>Lophotrochozoa</taxon>
        <taxon>Mollusca</taxon>
        <taxon>Bivalvia</taxon>
        <taxon>Autobranchia</taxon>
        <taxon>Pteriomorphia</taxon>
        <taxon>Mytilida</taxon>
        <taxon>Mytiloidea</taxon>
        <taxon>Mytilidae</taxon>
        <taxon>Mytilinae</taxon>
        <taxon>Mytilus</taxon>
    </lineage>
</organism>
<dbReference type="PROSITE" id="PS50950">
    <property type="entry name" value="ZF_THAP"/>
    <property type="match status" value="1"/>
</dbReference>